<dbReference type="GO" id="GO:0003724">
    <property type="term" value="F:RNA helicase activity"/>
    <property type="evidence" value="ECO:0007669"/>
    <property type="project" value="TreeGrafter"/>
</dbReference>
<dbReference type="Pfam" id="PF00271">
    <property type="entry name" value="Helicase_C"/>
    <property type="match status" value="1"/>
</dbReference>
<dbReference type="InterPro" id="IPR050079">
    <property type="entry name" value="DEAD_box_RNA_helicase"/>
</dbReference>
<dbReference type="Proteomes" id="UP000034235">
    <property type="component" value="Unassembled WGS sequence"/>
</dbReference>
<reference evidence="9 10" key="1">
    <citation type="journal article" date="2015" name="Nature">
        <title>rRNA introns, odd ribosomes, and small enigmatic genomes across a large radiation of phyla.</title>
        <authorList>
            <person name="Brown C.T."/>
            <person name="Hug L.A."/>
            <person name="Thomas B.C."/>
            <person name="Sharon I."/>
            <person name="Castelle C.J."/>
            <person name="Singh A."/>
            <person name="Wilkins M.J."/>
            <person name="Williams K.H."/>
            <person name="Banfield J.F."/>
        </authorList>
    </citation>
    <scope>NUCLEOTIDE SEQUENCE [LARGE SCALE GENOMIC DNA]</scope>
</reference>
<dbReference type="Pfam" id="PF00270">
    <property type="entry name" value="DEAD"/>
    <property type="match status" value="1"/>
</dbReference>
<evidence type="ECO:0000259" key="8">
    <source>
        <dbReference type="PROSITE" id="PS51194"/>
    </source>
</evidence>
<keyword evidence="3 9" id="KW-0347">Helicase</keyword>
<dbReference type="InterPro" id="IPR001650">
    <property type="entry name" value="Helicase_C-like"/>
</dbReference>
<evidence type="ECO:0000256" key="3">
    <source>
        <dbReference type="ARBA" id="ARBA00022806"/>
    </source>
</evidence>
<feature type="domain" description="Helicase C-terminal" evidence="8">
    <location>
        <begin position="279"/>
        <end position="396"/>
    </location>
</feature>
<dbReference type="PANTHER" id="PTHR47959">
    <property type="entry name" value="ATP-DEPENDENT RNA HELICASE RHLE-RELATED"/>
    <property type="match status" value="1"/>
</dbReference>
<sequence>MFNSYRKHSSRFSNHPSRGRFNKRGPSKLGVNDPSIFVKKAVPAEIISTQIVHNSFEDFTDLVGPLKKLIEGKGYTIPTPIQDQTIQPILDGRDVVGLASTGTGKTAAFLIPIVNRIFRFRDKKALVVVPTRELAHQIRDELFALTESLKIYSALVIGGANINRQIRDIQRNPHIVIGTPGRLKDLIEQKVLFLEDFSIFVLDEVDLMVDIGFIQYIKLFVSLLPARRQSLFFSATISPKINEIVQGFVKNPVTVSIAKPAPSQNVDQDIIKVTDKTKKIDQLHDLLIQKGFNKVLIFGRTKHDVDNLNNELIYRGFNVGAIHGNKSQGHRQRVLESFKSSQIQILLATDVASRGLDIDNVSHVINYDIPETFDDYIHRIGRTGRANKKGTAITFV</sequence>
<keyword evidence="1" id="KW-0547">Nucleotide-binding</keyword>
<dbReference type="CDD" id="cd18787">
    <property type="entry name" value="SF2_C_DEAD"/>
    <property type="match status" value="1"/>
</dbReference>
<name>A0A0G0JKU6_9BACT</name>
<organism evidence="9 10">
    <name type="scientific">Candidatus Daviesbacteria bacterium GW2011_GWA2_38_24</name>
    <dbReference type="NCBI Taxonomy" id="1618422"/>
    <lineage>
        <taxon>Bacteria</taxon>
        <taxon>Candidatus Daviesiibacteriota</taxon>
    </lineage>
</organism>
<dbReference type="GO" id="GO:0003676">
    <property type="term" value="F:nucleic acid binding"/>
    <property type="evidence" value="ECO:0007669"/>
    <property type="project" value="InterPro"/>
</dbReference>
<dbReference type="SUPFAM" id="SSF52540">
    <property type="entry name" value="P-loop containing nucleoside triphosphate hydrolases"/>
    <property type="match status" value="1"/>
</dbReference>
<evidence type="ECO:0000256" key="2">
    <source>
        <dbReference type="ARBA" id="ARBA00022801"/>
    </source>
</evidence>
<dbReference type="GO" id="GO:0005524">
    <property type="term" value="F:ATP binding"/>
    <property type="evidence" value="ECO:0007669"/>
    <property type="project" value="UniProtKB-KW"/>
</dbReference>
<proteinExistence type="inferred from homology"/>
<evidence type="ECO:0000313" key="10">
    <source>
        <dbReference type="Proteomes" id="UP000034235"/>
    </source>
</evidence>
<comment type="similarity">
    <text evidence="5">Belongs to the DEAD box helicase family.</text>
</comment>
<feature type="compositionally biased region" description="Basic residues" evidence="6">
    <location>
        <begin position="1"/>
        <end position="10"/>
    </location>
</feature>
<dbReference type="InterPro" id="IPR011545">
    <property type="entry name" value="DEAD/DEAH_box_helicase_dom"/>
</dbReference>
<feature type="compositionally biased region" description="Basic residues" evidence="6">
    <location>
        <begin position="17"/>
        <end position="26"/>
    </location>
</feature>
<keyword evidence="4" id="KW-0067">ATP-binding</keyword>
<dbReference type="InterPro" id="IPR044742">
    <property type="entry name" value="DEAD/DEAH_RhlB"/>
</dbReference>
<dbReference type="GO" id="GO:0005829">
    <property type="term" value="C:cytosol"/>
    <property type="evidence" value="ECO:0007669"/>
    <property type="project" value="TreeGrafter"/>
</dbReference>
<evidence type="ECO:0000256" key="4">
    <source>
        <dbReference type="ARBA" id="ARBA00022840"/>
    </source>
</evidence>
<dbReference type="Gene3D" id="3.40.50.300">
    <property type="entry name" value="P-loop containing nucleotide triphosphate hydrolases"/>
    <property type="match status" value="2"/>
</dbReference>
<dbReference type="AlphaFoldDB" id="A0A0G0JKU6"/>
<dbReference type="CDD" id="cd00268">
    <property type="entry name" value="DEADc"/>
    <property type="match status" value="1"/>
</dbReference>
<dbReference type="PROSITE" id="PS51192">
    <property type="entry name" value="HELICASE_ATP_BIND_1"/>
    <property type="match status" value="1"/>
</dbReference>
<dbReference type="PROSITE" id="PS51194">
    <property type="entry name" value="HELICASE_CTER"/>
    <property type="match status" value="1"/>
</dbReference>
<dbReference type="PANTHER" id="PTHR47959:SF13">
    <property type="entry name" value="ATP-DEPENDENT RNA HELICASE RHLE"/>
    <property type="match status" value="1"/>
</dbReference>
<feature type="region of interest" description="Disordered" evidence="6">
    <location>
        <begin position="1"/>
        <end position="28"/>
    </location>
</feature>
<comment type="caution">
    <text evidence="9">The sequence shown here is derived from an EMBL/GenBank/DDBJ whole genome shotgun (WGS) entry which is preliminary data.</text>
</comment>
<evidence type="ECO:0000256" key="5">
    <source>
        <dbReference type="ARBA" id="ARBA00038437"/>
    </source>
</evidence>
<dbReference type="EMBL" id="LBUP01000001">
    <property type="protein sequence ID" value="KKQ67492.1"/>
    <property type="molecule type" value="Genomic_DNA"/>
</dbReference>
<dbReference type="InterPro" id="IPR014001">
    <property type="entry name" value="Helicase_ATP-bd"/>
</dbReference>
<dbReference type="InterPro" id="IPR027417">
    <property type="entry name" value="P-loop_NTPase"/>
</dbReference>
<feature type="domain" description="Helicase ATP-binding" evidence="7">
    <location>
        <begin position="86"/>
        <end position="255"/>
    </location>
</feature>
<accession>A0A0G0JKU6</accession>
<gene>
    <name evidence="9" type="ORF">US86_C0001G0419</name>
</gene>
<evidence type="ECO:0000313" key="9">
    <source>
        <dbReference type="EMBL" id="KKQ67492.1"/>
    </source>
</evidence>
<dbReference type="SMART" id="SM00490">
    <property type="entry name" value="HELICc"/>
    <property type="match status" value="1"/>
</dbReference>
<protein>
    <submittedName>
        <fullName evidence="9">DEAD/DEAH RNA helicase</fullName>
    </submittedName>
</protein>
<evidence type="ECO:0000259" key="7">
    <source>
        <dbReference type="PROSITE" id="PS51192"/>
    </source>
</evidence>
<dbReference type="GO" id="GO:0016787">
    <property type="term" value="F:hydrolase activity"/>
    <property type="evidence" value="ECO:0007669"/>
    <property type="project" value="UniProtKB-KW"/>
</dbReference>
<dbReference type="SMART" id="SM00487">
    <property type="entry name" value="DEXDc"/>
    <property type="match status" value="1"/>
</dbReference>
<dbReference type="PATRIC" id="fig|1618422.5.peg.426"/>
<evidence type="ECO:0000256" key="1">
    <source>
        <dbReference type="ARBA" id="ARBA00022741"/>
    </source>
</evidence>
<keyword evidence="2" id="KW-0378">Hydrolase</keyword>
<evidence type="ECO:0000256" key="6">
    <source>
        <dbReference type="SAM" id="MobiDB-lite"/>
    </source>
</evidence>